<gene>
    <name evidence="8" type="ORF">HYPBUDRAFT_102681</name>
</gene>
<evidence type="ECO:0000256" key="4">
    <source>
        <dbReference type="ARBA" id="ARBA00022946"/>
    </source>
</evidence>
<feature type="domain" description="NAD(P)-binding" evidence="7">
    <location>
        <begin position="7"/>
        <end position="156"/>
    </location>
</feature>
<dbReference type="Proteomes" id="UP000095085">
    <property type="component" value="Unassembled WGS sequence"/>
</dbReference>
<evidence type="ECO:0000256" key="6">
    <source>
        <dbReference type="ARBA" id="ARBA00023136"/>
    </source>
</evidence>
<comment type="similarity">
    <text evidence="2">Belongs to the FMP52 family.</text>
</comment>
<dbReference type="PANTHER" id="PTHR14097:SF7">
    <property type="entry name" value="OXIDOREDUCTASE HTATIP2"/>
    <property type="match status" value="1"/>
</dbReference>
<dbReference type="Gene3D" id="3.40.50.720">
    <property type="entry name" value="NAD(P)-binding Rossmann-like Domain"/>
    <property type="match status" value="1"/>
</dbReference>
<keyword evidence="3" id="KW-1000">Mitochondrion outer membrane</keyword>
<protein>
    <recommendedName>
        <fullName evidence="7">NAD(P)-binding domain-containing protein</fullName>
    </recommendedName>
</protein>
<evidence type="ECO:0000313" key="8">
    <source>
        <dbReference type="EMBL" id="ODV69698.1"/>
    </source>
</evidence>
<proteinExistence type="inferred from homology"/>
<dbReference type="STRING" id="984485.A0A1E4RR33"/>
<dbReference type="Pfam" id="PF13460">
    <property type="entry name" value="NAD_binding_10"/>
    <property type="match status" value="1"/>
</dbReference>
<dbReference type="InterPro" id="IPR036291">
    <property type="entry name" value="NAD(P)-bd_dom_sf"/>
</dbReference>
<name>A0A1E4RR33_9ASCO</name>
<dbReference type="GO" id="GO:0005741">
    <property type="term" value="C:mitochondrial outer membrane"/>
    <property type="evidence" value="ECO:0007669"/>
    <property type="project" value="UniProtKB-SubCell"/>
</dbReference>
<dbReference type="SUPFAM" id="SSF51735">
    <property type="entry name" value="NAD(P)-binding Rossmann-fold domains"/>
    <property type="match status" value="1"/>
</dbReference>
<dbReference type="RefSeq" id="XP_020078765.1">
    <property type="nucleotide sequence ID" value="XM_020218216.1"/>
</dbReference>
<evidence type="ECO:0000256" key="2">
    <source>
        <dbReference type="ARBA" id="ARBA00006617"/>
    </source>
</evidence>
<dbReference type="GO" id="GO:0051170">
    <property type="term" value="P:import into nucleus"/>
    <property type="evidence" value="ECO:0007669"/>
    <property type="project" value="TreeGrafter"/>
</dbReference>
<dbReference type="AlphaFoldDB" id="A0A1E4RR33"/>
<keyword evidence="5" id="KW-0496">Mitochondrion</keyword>
<evidence type="ECO:0000256" key="5">
    <source>
        <dbReference type="ARBA" id="ARBA00023128"/>
    </source>
</evidence>
<comment type="subcellular location">
    <subcellularLocation>
        <location evidence="1">Mitochondrion outer membrane</location>
        <topology evidence="1">Peripheral membrane protein</topology>
    </subcellularLocation>
</comment>
<accession>A0A1E4RR33</accession>
<evidence type="ECO:0000256" key="3">
    <source>
        <dbReference type="ARBA" id="ARBA00022787"/>
    </source>
</evidence>
<dbReference type="EMBL" id="KV454538">
    <property type="protein sequence ID" value="ODV69698.1"/>
    <property type="molecule type" value="Genomic_DNA"/>
</dbReference>
<dbReference type="PANTHER" id="PTHR14097">
    <property type="entry name" value="OXIDOREDUCTASE HTATIP2"/>
    <property type="match status" value="1"/>
</dbReference>
<evidence type="ECO:0000313" key="9">
    <source>
        <dbReference type="Proteomes" id="UP000095085"/>
    </source>
</evidence>
<dbReference type="InterPro" id="IPR016040">
    <property type="entry name" value="NAD(P)-bd_dom"/>
</dbReference>
<evidence type="ECO:0000256" key="1">
    <source>
        <dbReference type="ARBA" id="ARBA00004450"/>
    </source>
</evidence>
<keyword evidence="9" id="KW-1185">Reference proteome</keyword>
<dbReference type="GeneID" id="30992766"/>
<keyword evidence="4" id="KW-0809">Transit peptide</keyword>
<keyword evidence="6" id="KW-0472">Membrane</keyword>
<dbReference type="OrthoDB" id="430436at2759"/>
<sequence length="221" mass="23835">MSALILGSTGLVGNEILQQVNKANFIEKLVTVSRKRPQLTSDKLTAIVDNDSTKWPELIKKQQDLKIGFSAFGTTRSAAGSAENFVKIDHGVNYECAKAAKEAGVETYVLISSVGSNSKSSFLYLKTKGQLEEDILGLDFPKTIILRPGVLLGERQAAKNFGNNFAASIGGLARKFNLSLGMNPISGEEVAKAAIHLSQNAKDKVEIIEASDLLKLVKELK</sequence>
<dbReference type="FunFam" id="3.40.50.720:FF:000366">
    <property type="entry name" value="Protein FMP52, mitochondrial"/>
    <property type="match status" value="1"/>
</dbReference>
<reference evidence="9" key="1">
    <citation type="submission" date="2016-05" db="EMBL/GenBank/DDBJ databases">
        <title>Comparative genomics of biotechnologically important yeasts.</title>
        <authorList>
            <consortium name="DOE Joint Genome Institute"/>
            <person name="Riley R."/>
            <person name="Haridas S."/>
            <person name="Wolfe K.H."/>
            <person name="Lopes M.R."/>
            <person name="Hittinger C.T."/>
            <person name="Goker M."/>
            <person name="Salamov A."/>
            <person name="Wisecaver J."/>
            <person name="Long T.M."/>
            <person name="Aerts A.L."/>
            <person name="Barry K."/>
            <person name="Choi C."/>
            <person name="Clum A."/>
            <person name="Coughlan A.Y."/>
            <person name="Deshpande S."/>
            <person name="Douglass A.P."/>
            <person name="Hanson S.J."/>
            <person name="Klenk H.-P."/>
            <person name="Labutti K."/>
            <person name="Lapidus A."/>
            <person name="Lindquist E."/>
            <person name="Lipzen A."/>
            <person name="Meier-Kolthoff J.P."/>
            <person name="Ohm R.A."/>
            <person name="Otillar R.P."/>
            <person name="Pangilinan J."/>
            <person name="Peng Y."/>
            <person name="Rokas A."/>
            <person name="Rosa C.A."/>
            <person name="Scheuner C."/>
            <person name="Sibirny A.A."/>
            <person name="Slot J.C."/>
            <person name="Stielow J.B."/>
            <person name="Sun H."/>
            <person name="Kurtzman C.P."/>
            <person name="Blackwell M."/>
            <person name="Grigoriev I.V."/>
            <person name="Jeffries T.W."/>
        </authorList>
    </citation>
    <scope>NUCLEOTIDE SEQUENCE [LARGE SCALE GENOMIC DNA]</scope>
    <source>
        <strain evidence="9">NRRL Y-1933</strain>
    </source>
</reference>
<evidence type="ECO:0000259" key="7">
    <source>
        <dbReference type="Pfam" id="PF13460"/>
    </source>
</evidence>
<organism evidence="8 9">
    <name type="scientific">Hyphopichia burtonii NRRL Y-1933</name>
    <dbReference type="NCBI Taxonomy" id="984485"/>
    <lineage>
        <taxon>Eukaryota</taxon>
        <taxon>Fungi</taxon>
        <taxon>Dikarya</taxon>
        <taxon>Ascomycota</taxon>
        <taxon>Saccharomycotina</taxon>
        <taxon>Pichiomycetes</taxon>
        <taxon>Debaryomycetaceae</taxon>
        <taxon>Hyphopichia</taxon>
    </lineage>
</organism>